<keyword evidence="3" id="KW-1185">Reference proteome</keyword>
<organism evidence="2 3">
    <name type="scientific">Protopolystoma xenopodis</name>
    <dbReference type="NCBI Taxonomy" id="117903"/>
    <lineage>
        <taxon>Eukaryota</taxon>
        <taxon>Metazoa</taxon>
        <taxon>Spiralia</taxon>
        <taxon>Lophotrochozoa</taxon>
        <taxon>Platyhelminthes</taxon>
        <taxon>Monogenea</taxon>
        <taxon>Polyopisthocotylea</taxon>
        <taxon>Polystomatidea</taxon>
        <taxon>Polystomatidae</taxon>
        <taxon>Protopolystoma</taxon>
    </lineage>
</organism>
<reference evidence="2" key="1">
    <citation type="submission" date="2018-11" db="EMBL/GenBank/DDBJ databases">
        <authorList>
            <consortium name="Pathogen Informatics"/>
        </authorList>
    </citation>
    <scope>NUCLEOTIDE SEQUENCE</scope>
</reference>
<evidence type="ECO:0000313" key="2">
    <source>
        <dbReference type="EMBL" id="VEL11885.1"/>
    </source>
</evidence>
<dbReference type="AlphaFoldDB" id="A0A3S5A4R0"/>
<protein>
    <submittedName>
        <fullName evidence="2">Uncharacterized protein</fullName>
    </submittedName>
</protein>
<proteinExistence type="predicted"/>
<evidence type="ECO:0000256" key="1">
    <source>
        <dbReference type="SAM" id="MobiDB-lite"/>
    </source>
</evidence>
<sequence>MAVDAVPTERVSRSRPDNTTSVKKVETQRDETWTMVQLLILSTNRSVICALSIRREGTIALLPLCRGPQHTRNGLEVVETRA</sequence>
<evidence type="ECO:0000313" key="3">
    <source>
        <dbReference type="Proteomes" id="UP000784294"/>
    </source>
</evidence>
<feature type="region of interest" description="Disordered" evidence="1">
    <location>
        <begin position="1"/>
        <end position="26"/>
    </location>
</feature>
<accession>A0A3S5A4R0</accession>
<gene>
    <name evidence="2" type="ORF">PXEA_LOCUS5325</name>
</gene>
<dbReference type="EMBL" id="CAAALY010013160">
    <property type="protein sequence ID" value="VEL11885.1"/>
    <property type="molecule type" value="Genomic_DNA"/>
</dbReference>
<dbReference type="Proteomes" id="UP000784294">
    <property type="component" value="Unassembled WGS sequence"/>
</dbReference>
<comment type="caution">
    <text evidence="2">The sequence shown here is derived from an EMBL/GenBank/DDBJ whole genome shotgun (WGS) entry which is preliminary data.</text>
</comment>
<name>A0A3S5A4R0_9PLAT</name>